<sequence>MAASMNFHIALSLFHVLVVAPFLLYVAFVRGQMEPWVFSLLQILGILILVYHSYKIMVRWRANSSAVWINIIHVIAVAPLIIFIGNRGYDTPRWAFEVLAMLAFAALGYNLYSIVMSIQEMFEKDIKHRSEKMMQETNTNSQTQNLNA</sequence>
<feature type="transmembrane region" description="Helical" evidence="1">
    <location>
        <begin position="98"/>
        <end position="118"/>
    </location>
</feature>
<protein>
    <submittedName>
        <fullName evidence="2">Uncharacterized protein</fullName>
    </submittedName>
</protein>
<feature type="transmembrane region" description="Helical" evidence="1">
    <location>
        <begin position="7"/>
        <end position="29"/>
    </location>
</feature>
<keyword evidence="1" id="KW-1133">Transmembrane helix</keyword>
<organism evidence="2">
    <name type="scientific">viral metagenome</name>
    <dbReference type="NCBI Taxonomy" id="1070528"/>
    <lineage>
        <taxon>unclassified sequences</taxon>
        <taxon>metagenomes</taxon>
        <taxon>organismal metagenomes</taxon>
    </lineage>
</organism>
<name>A0A6C0KQ44_9ZZZZ</name>
<dbReference type="AlphaFoldDB" id="A0A6C0KQ44"/>
<proteinExistence type="predicted"/>
<feature type="transmembrane region" description="Helical" evidence="1">
    <location>
        <begin position="35"/>
        <end position="54"/>
    </location>
</feature>
<feature type="transmembrane region" description="Helical" evidence="1">
    <location>
        <begin position="66"/>
        <end position="86"/>
    </location>
</feature>
<accession>A0A6C0KQ44</accession>
<reference evidence="2" key="1">
    <citation type="journal article" date="2020" name="Nature">
        <title>Giant virus diversity and host interactions through global metagenomics.</title>
        <authorList>
            <person name="Schulz F."/>
            <person name="Roux S."/>
            <person name="Paez-Espino D."/>
            <person name="Jungbluth S."/>
            <person name="Walsh D.A."/>
            <person name="Denef V.J."/>
            <person name="McMahon K.D."/>
            <person name="Konstantinidis K.T."/>
            <person name="Eloe-Fadrosh E.A."/>
            <person name="Kyrpides N.C."/>
            <person name="Woyke T."/>
        </authorList>
    </citation>
    <scope>NUCLEOTIDE SEQUENCE</scope>
    <source>
        <strain evidence="2">GVMAG-S-3300013006-138</strain>
    </source>
</reference>
<keyword evidence="1" id="KW-0472">Membrane</keyword>
<dbReference type="EMBL" id="MN740935">
    <property type="protein sequence ID" value="QHU18504.1"/>
    <property type="molecule type" value="Genomic_DNA"/>
</dbReference>
<evidence type="ECO:0000256" key="1">
    <source>
        <dbReference type="SAM" id="Phobius"/>
    </source>
</evidence>
<evidence type="ECO:0000313" key="2">
    <source>
        <dbReference type="EMBL" id="QHU18504.1"/>
    </source>
</evidence>
<keyword evidence="1" id="KW-0812">Transmembrane</keyword>